<dbReference type="PANTHER" id="PTHR35446:SF2">
    <property type="entry name" value="CARBOXYMUCONOLACTONE DECARBOXYLASE-LIKE DOMAIN-CONTAINING PROTEIN"/>
    <property type="match status" value="1"/>
</dbReference>
<organism evidence="2 3">
    <name type="scientific">Pseudoclavibacter terrae</name>
    <dbReference type="NCBI Taxonomy" id="1530195"/>
    <lineage>
        <taxon>Bacteria</taxon>
        <taxon>Bacillati</taxon>
        <taxon>Actinomycetota</taxon>
        <taxon>Actinomycetes</taxon>
        <taxon>Micrococcales</taxon>
        <taxon>Microbacteriaceae</taxon>
        <taxon>Pseudoclavibacter</taxon>
    </lineage>
</organism>
<keyword evidence="2" id="KW-0560">Oxidoreductase</keyword>
<dbReference type="OrthoDB" id="3667834at2"/>
<dbReference type="SUPFAM" id="SSF69118">
    <property type="entry name" value="AhpD-like"/>
    <property type="match status" value="2"/>
</dbReference>
<dbReference type="RefSeq" id="WP_151422682.1">
    <property type="nucleotide sequence ID" value="NZ_WBJX01000001.1"/>
</dbReference>
<accession>A0A7J5B5N2</accession>
<dbReference type="EMBL" id="WBJX01000001">
    <property type="protein sequence ID" value="KAB1639495.1"/>
    <property type="molecule type" value="Genomic_DNA"/>
</dbReference>
<comment type="caution">
    <text evidence="2">The sequence shown here is derived from an EMBL/GenBank/DDBJ whole genome shotgun (WGS) entry which is preliminary data.</text>
</comment>
<evidence type="ECO:0000313" key="3">
    <source>
        <dbReference type="Proteomes" id="UP000490386"/>
    </source>
</evidence>
<sequence length="382" mass="41232">MRISPTVPESIASLTAAKPEVIEQTLAAYSALYEAPQALDATLLHGFARTVARWQGNAQLAEWHLSQGADARLVGDELPADPKLRALVEHVDLITVSPALATHEDQHVLPLAGITPDEIVLLSQLVAFESYLARMLDGDALLAGRSPERVDAPARSTVAAGRSKDLSGRTISGLQKPTSYTQEQLEWSPWIAAPAEDELTPEQVDSFAAKATTNSVYFRLLSRVPAVLKARSAIDNAVFLSKDGLPRAERELAAAVASKVNDCIYCASVHSRKATFQSKRHDDVQRVIDASLPRDANWQPTALEALSAGQDARWSAIIRFAANLSTLRPSATPSQIEELRELGLDDAELFDLVGSTAFFAWANRLMLSLGEPNWPASAPSAG</sequence>
<reference evidence="2 3" key="1">
    <citation type="submission" date="2019-09" db="EMBL/GenBank/DDBJ databases">
        <title>Phylogeny of genus Pseudoclavibacter and closely related genus.</title>
        <authorList>
            <person name="Li Y."/>
        </authorList>
    </citation>
    <scope>NUCLEOTIDE SEQUENCE [LARGE SCALE GENOMIC DNA]</scope>
    <source>
        <strain evidence="2 3">THG-MD12</strain>
    </source>
</reference>
<name>A0A7J5B5N2_9MICO</name>
<dbReference type="NCBIfam" id="TIGR00778">
    <property type="entry name" value="ahpD_dom"/>
    <property type="match status" value="1"/>
</dbReference>
<gene>
    <name evidence="2" type="ORF">F8O03_03940</name>
</gene>
<dbReference type="Proteomes" id="UP000490386">
    <property type="component" value="Unassembled WGS sequence"/>
</dbReference>
<keyword evidence="2" id="KW-0575">Peroxidase</keyword>
<evidence type="ECO:0000259" key="1">
    <source>
        <dbReference type="Pfam" id="PF02627"/>
    </source>
</evidence>
<dbReference type="AlphaFoldDB" id="A0A7J5B5N2"/>
<dbReference type="NCBIfam" id="TIGR01926">
    <property type="entry name" value="peroxid_rel"/>
    <property type="match status" value="1"/>
</dbReference>
<dbReference type="InterPro" id="IPR010195">
    <property type="entry name" value="Uncharacterised_peroxidase-rel"/>
</dbReference>
<proteinExistence type="predicted"/>
<dbReference type="InterPro" id="IPR003779">
    <property type="entry name" value="CMD-like"/>
</dbReference>
<dbReference type="Pfam" id="PF02627">
    <property type="entry name" value="CMD"/>
    <property type="match status" value="1"/>
</dbReference>
<keyword evidence="3" id="KW-1185">Reference proteome</keyword>
<dbReference type="PANTHER" id="PTHR35446">
    <property type="entry name" value="SI:CH211-175M2.5"/>
    <property type="match status" value="1"/>
</dbReference>
<dbReference type="GO" id="GO:0051920">
    <property type="term" value="F:peroxiredoxin activity"/>
    <property type="evidence" value="ECO:0007669"/>
    <property type="project" value="InterPro"/>
</dbReference>
<dbReference type="InterPro" id="IPR004675">
    <property type="entry name" value="AhpD_core"/>
</dbReference>
<evidence type="ECO:0000313" key="2">
    <source>
        <dbReference type="EMBL" id="KAB1639495.1"/>
    </source>
</evidence>
<feature type="domain" description="Carboxymuconolactone decarboxylase-like" evidence="1">
    <location>
        <begin position="225"/>
        <end position="293"/>
    </location>
</feature>
<dbReference type="Gene3D" id="1.20.1290.10">
    <property type="entry name" value="AhpD-like"/>
    <property type="match status" value="2"/>
</dbReference>
<protein>
    <submittedName>
        <fullName evidence="2">Peroxidase-related enzyme</fullName>
    </submittedName>
</protein>
<dbReference type="InterPro" id="IPR029032">
    <property type="entry name" value="AhpD-like"/>
</dbReference>